<name>A0ABD2XCG6_9HYME</name>
<dbReference type="EMBL" id="JBJJXI010000034">
    <property type="protein sequence ID" value="KAL3402649.1"/>
    <property type="molecule type" value="Genomic_DNA"/>
</dbReference>
<dbReference type="SUPFAM" id="SSF56672">
    <property type="entry name" value="DNA/RNA polymerases"/>
    <property type="match status" value="1"/>
</dbReference>
<evidence type="ECO:0000256" key="6">
    <source>
        <dbReference type="ARBA" id="ARBA00022842"/>
    </source>
</evidence>
<keyword evidence="13" id="KW-1185">Reference proteome</keyword>
<dbReference type="AlphaFoldDB" id="A0ABD2XCG6"/>
<keyword evidence="4" id="KW-0255">Endonuclease</keyword>
<evidence type="ECO:0000256" key="2">
    <source>
        <dbReference type="ARBA" id="ARBA00022695"/>
    </source>
</evidence>
<gene>
    <name evidence="12" type="ORF">TKK_004578</name>
</gene>
<dbReference type="Gene3D" id="3.30.70.270">
    <property type="match status" value="2"/>
</dbReference>
<keyword evidence="7" id="KW-0694">RNA-binding</keyword>
<dbReference type="PROSITE" id="PS50175">
    <property type="entry name" value="ASP_PROT_RETROV"/>
    <property type="match status" value="1"/>
</dbReference>
<dbReference type="PROSITE" id="PS00141">
    <property type="entry name" value="ASP_PROTEASE"/>
    <property type="match status" value="1"/>
</dbReference>
<keyword evidence="1" id="KW-0808">Transferase</keyword>
<dbReference type="GO" id="GO:0071897">
    <property type="term" value="P:DNA biosynthetic process"/>
    <property type="evidence" value="ECO:0007669"/>
    <property type="project" value="UniProtKB-ARBA"/>
</dbReference>
<evidence type="ECO:0000256" key="1">
    <source>
        <dbReference type="ARBA" id="ARBA00022679"/>
    </source>
</evidence>
<keyword evidence="9" id="KW-0511">Multifunctional enzyme</keyword>
<dbReference type="InterPro" id="IPR000477">
    <property type="entry name" value="RT_dom"/>
</dbReference>
<dbReference type="Proteomes" id="UP001627154">
    <property type="component" value="Unassembled WGS sequence"/>
</dbReference>
<dbReference type="InterPro" id="IPR043502">
    <property type="entry name" value="DNA/RNA_pol_sf"/>
</dbReference>
<dbReference type="GO" id="GO:0004519">
    <property type="term" value="F:endonuclease activity"/>
    <property type="evidence" value="ECO:0007669"/>
    <property type="project" value="UniProtKB-KW"/>
</dbReference>
<evidence type="ECO:0000313" key="13">
    <source>
        <dbReference type="Proteomes" id="UP001627154"/>
    </source>
</evidence>
<dbReference type="Pfam" id="PF00078">
    <property type="entry name" value="RVT_1"/>
    <property type="match status" value="1"/>
</dbReference>
<dbReference type="PANTHER" id="PTHR37984">
    <property type="entry name" value="PROTEIN CBG26694"/>
    <property type="match status" value="1"/>
</dbReference>
<dbReference type="PANTHER" id="PTHR37984:SF5">
    <property type="entry name" value="PROTEIN NYNRIN-LIKE"/>
    <property type="match status" value="1"/>
</dbReference>
<dbReference type="InterPro" id="IPR001995">
    <property type="entry name" value="Peptidase_A2_cat"/>
</dbReference>
<dbReference type="GO" id="GO:0016787">
    <property type="term" value="F:hydrolase activity"/>
    <property type="evidence" value="ECO:0007669"/>
    <property type="project" value="UniProtKB-KW"/>
</dbReference>
<feature type="domain" description="Peptidase A2" evidence="10">
    <location>
        <begin position="1"/>
        <end position="71"/>
    </location>
</feature>
<evidence type="ECO:0000256" key="5">
    <source>
        <dbReference type="ARBA" id="ARBA00022801"/>
    </source>
</evidence>
<keyword evidence="3" id="KW-0540">Nuclease</keyword>
<evidence type="ECO:0000256" key="4">
    <source>
        <dbReference type="ARBA" id="ARBA00022759"/>
    </source>
</evidence>
<dbReference type="Gene3D" id="2.40.70.10">
    <property type="entry name" value="Acid Proteases"/>
    <property type="match status" value="1"/>
</dbReference>
<dbReference type="CDD" id="cd01647">
    <property type="entry name" value="RT_LTR"/>
    <property type="match status" value="1"/>
</dbReference>
<organism evidence="12 13">
    <name type="scientific">Trichogramma kaykai</name>
    <dbReference type="NCBI Taxonomy" id="54128"/>
    <lineage>
        <taxon>Eukaryota</taxon>
        <taxon>Metazoa</taxon>
        <taxon>Ecdysozoa</taxon>
        <taxon>Arthropoda</taxon>
        <taxon>Hexapoda</taxon>
        <taxon>Insecta</taxon>
        <taxon>Pterygota</taxon>
        <taxon>Neoptera</taxon>
        <taxon>Endopterygota</taxon>
        <taxon>Hymenoptera</taxon>
        <taxon>Apocrita</taxon>
        <taxon>Proctotrupomorpha</taxon>
        <taxon>Chalcidoidea</taxon>
        <taxon>Trichogrammatidae</taxon>
        <taxon>Trichogramma</taxon>
    </lineage>
</organism>
<dbReference type="PROSITE" id="PS50878">
    <property type="entry name" value="RT_POL"/>
    <property type="match status" value="1"/>
</dbReference>
<feature type="domain" description="Reverse transcriptase" evidence="11">
    <location>
        <begin position="174"/>
        <end position="351"/>
    </location>
</feature>
<proteinExistence type="predicted"/>
<keyword evidence="5" id="KW-0378">Hydrolase</keyword>
<dbReference type="GO" id="GO:0015074">
    <property type="term" value="P:DNA integration"/>
    <property type="evidence" value="ECO:0007669"/>
    <property type="project" value="UniProtKB-KW"/>
</dbReference>
<keyword evidence="6" id="KW-0460">Magnesium</keyword>
<dbReference type="Pfam" id="PF17919">
    <property type="entry name" value="RT_RNaseH_2"/>
    <property type="match status" value="1"/>
</dbReference>
<dbReference type="InterPro" id="IPR021109">
    <property type="entry name" value="Peptidase_aspartic_dom_sf"/>
</dbReference>
<dbReference type="GO" id="GO:0016779">
    <property type="term" value="F:nucleotidyltransferase activity"/>
    <property type="evidence" value="ECO:0007669"/>
    <property type="project" value="UniProtKB-KW"/>
</dbReference>
<keyword evidence="8" id="KW-0229">DNA integration</keyword>
<dbReference type="InterPro" id="IPR043128">
    <property type="entry name" value="Rev_trsase/Diguanyl_cyclase"/>
</dbReference>
<evidence type="ECO:0000259" key="10">
    <source>
        <dbReference type="PROSITE" id="PS50175"/>
    </source>
</evidence>
<evidence type="ECO:0000313" key="12">
    <source>
        <dbReference type="EMBL" id="KAL3402649.1"/>
    </source>
</evidence>
<comment type="caution">
    <text evidence="12">The sequence shown here is derived from an EMBL/GenBank/DDBJ whole genome shotgun (WGS) entry which is preliminary data.</text>
</comment>
<evidence type="ECO:0000256" key="3">
    <source>
        <dbReference type="ARBA" id="ARBA00022722"/>
    </source>
</evidence>
<evidence type="ECO:0000256" key="9">
    <source>
        <dbReference type="ARBA" id="ARBA00023268"/>
    </source>
</evidence>
<dbReference type="InterPro" id="IPR041577">
    <property type="entry name" value="RT_RNaseH_2"/>
</dbReference>
<sequence length="464" mass="52721">MLIDSGADISVIPRELLEAATESSLKFYAADASPLKTFGAHDLTLQFNQPEPFVHTFVATHVPYPILGADFICDYRLLIDLPDKRLLRRDGTVFASGDCIRSPNLSLSLLAPDQKYRDLLLRFPTLYDAKHRKPLEESKVCHMIITTGRPVSEPCRKLGPEKLKAAQEFFQNLIDQDLAQRSSSEWASPIHLVEKKDGSWRVCGDYRKLNNITVPDKYPVKRLQDFSTILFNATVFSTLDLEKAFLQIPLRTEDRPKTALITPFGLYEFKVMTFGMRNAAQTFQRYADSVLGDLPFVYVYIDDILIASPDIETHRKHVEIVFERLKRATLQLNLDKCVFESERVEFLGFLIDRNGYKPLPGKVEKINSFPRPQTVEQLRRFLGMINFYHHCMPGSAQLQIELNKLLTSQKKRDKTPVAWNSQAIDSFERLKEGLASAAYLAFPQDGAPLRVCTDASDIAMGAVL</sequence>
<accession>A0ABD2XCG6</accession>
<evidence type="ECO:0000256" key="7">
    <source>
        <dbReference type="ARBA" id="ARBA00022884"/>
    </source>
</evidence>
<evidence type="ECO:0000259" key="11">
    <source>
        <dbReference type="PROSITE" id="PS50878"/>
    </source>
</evidence>
<evidence type="ECO:0000256" key="8">
    <source>
        <dbReference type="ARBA" id="ARBA00022908"/>
    </source>
</evidence>
<dbReference type="InterPro" id="IPR001969">
    <property type="entry name" value="Aspartic_peptidase_AS"/>
</dbReference>
<evidence type="ECO:0008006" key="14">
    <source>
        <dbReference type="Google" id="ProtNLM"/>
    </source>
</evidence>
<dbReference type="InterPro" id="IPR050951">
    <property type="entry name" value="Retrovirus_Pol_polyprotein"/>
</dbReference>
<keyword evidence="2" id="KW-0548">Nucleotidyltransferase</keyword>
<protein>
    <recommendedName>
        <fullName evidence="14">Reverse transcriptase domain-containing protein</fullName>
    </recommendedName>
</protein>
<dbReference type="SUPFAM" id="SSF50630">
    <property type="entry name" value="Acid proteases"/>
    <property type="match status" value="1"/>
</dbReference>
<dbReference type="Gene3D" id="3.10.10.10">
    <property type="entry name" value="HIV Type 1 Reverse Transcriptase, subunit A, domain 1"/>
    <property type="match status" value="1"/>
</dbReference>
<reference evidence="12 13" key="1">
    <citation type="journal article" date="2024" name="bioRxiv">
        <title>A reference genome for Trichogramma kaykai: A tiny desert-dwelling parasitoid wasp with competing sex-ratio distorters.</title>
        <authorList>
            <person name="Culotta J."/>
            <person name="Lindsey A.R."/>
        </authorList>
    </citation>
    <scope>NUCLEOTIDE SEQUENCE [LARGE SCALE GENOMIC DNA]</scope>
    <source>
        <strain evidence="12 13">KSX58</strain>
    </source>
</reference>
<dbReference type="GO" id="GO:0003723">
    <property type="term" value="F:RNA binding"/>
    <property type="evidence" value="ECO:0007669"/>
    <property type="project" value="UniProtKB-KW"/>
</dbReference>